<keyword evidence="1" id="KW-0812">Transmembrane</keyword>
<dbReference type="InterPro" id="IPR051790">
    <property type="entry name" value="Cytochrome_c-biogenesis_DsbD"/>
</dbReference>
<dbReference type="Proteomes" id="UP000245657">
    <property type="component" value="Unassembled WGS sequence"/>
</dbReference>
<dbReference type="PANTHER" id="PTHR31272">
    <property type="entry name" value="CYTOCHROME C-TYPE BIOGENESIS PROTEIN HI_1454-RELATED"/>
    <property type="match status" value="1"/>
</dbReference>
<keyword evidence="1" id="KW-0472">Membrane</keyword>
<feature type="transmembrane region" description="Helical" evidence="1">
    <location>
        <begin position="178"/>
        <end position="204"/>
    </location>
</feature>
<dbReference type="Gene3D" id="3.40.30.10">
    <property type="entry name" value="Glutaredoxin"/>
    <property type="match status" value="1"/>
</dbReference>
<dbReference type="GeneID" id="97547761"/>
<dbReference type="EMBL" id="QGMY01000011">
    <property type="protein sequence ID" value="PWR70516.1"/>
    <property type="molecule type" value="Genomic_DNA"/>
</dbReference>
<feature type="transmembrane region" description="Helical" evidence="1">
    <location>
        <begin position="247"/>
        <end position="267"/>
    </location>
</feature>
<gene>
    <name evidence="2" type="ORF">DK846_14065</name>
</gene>
<accession>A0A2V2MYM8</accession>
<dbReference type="RefSeq" id="WP_109969600.1">
    <property type="nucleotide sequence ID" value="NZ_CP176093.1"/>
</dbReference>
<dbReference type="OrthoDB" id="121818at2157"/>
<sequence>MSIRQSCQHYDRVLASVLAGLLFVLILCTGPASAGVFLKNGSDVIGDHPADTILSDPNTTPGDYSATFFYNTHCGACHLAMTYLNEYSAAHPGVVITSYDLFNSSENKVLFEQYKAEYHRQYVSVPSVFIGNAGLEGESAIRENFDSLVTWYGQNKKTGLSDPNSTNVPVKKGTWNVISIPLVLIAGLVDGINPCASAVLVFLLALLMTIRQKQRLLLAGIVFTCAVYLMYFISGTGIYSLPAIAGILRGYTLIAGILAVVIGLLWIREGIISSRVAETPDQGSSGLLCEKLHTMTIPIAFGLGLLTGVLELSCTGGIYLAIQDMISFRVDIVQGLVYLFLYNLAFIVPLLLITLLFYWWIPTEETEGGCGRNPGRFTIFAGMLLLVFAFLIMSGLY</sequence>
<evidence type="ECO:0000256" key="1">
    <source>
        <dbReference type="SAM" id="Phobius"/>
    </source>
</evidence>
<feature type="transmembrane region" description="Helical" evidence="1">
    <location>
        <begin position="216"/>
        <end position="241"/>
    </location>
</feature>
<comment type="caution">
    <text evidence="2">The sequence shown here is derived from an EMBL/GenBank/DDBJ whole genome shotgun (WGS) entry which is preliminary data.</text>
</comment>
<proteinExistence type="predicted"/>
<dbReference type="InterPro" id="IPR036249">
    <property type="entry name" value="Thioredoxin-like_sf"/>
</dbReference>
<reference evidence="2 3" key="1">
    <citation type="submission" date="2018-05" db="EMBL/GenBank/DDBJ databases">
        <title>Draft genome of Methanospirillum lacunae Ki8-1.</title>
        <authorList>
            <person name="Dueholm M.S."/>
            <person name="Nielsen P.H."/>
            <person name="Bakmann L.F."/>
            <person name="Otzen D.E."/>
        </authorList>
    </citation>
    <scope>NUCLEOTIDE SEQUENCE [LARGE SCALE GENOMIC DNA]</scope>
    <source>
        <strain evidence="2 3">Ki8-1</strain>
    </source>
</reference>
<protein>
    <recommendedName>
        <fullName evidence="4">Cytochrome C biogenesis protein transmembrane domain-containing protein</fullName>
    </recommendedName>
</protein>
<name>A0A2V2MYM8_9EURY</name>
<dbReference type="AlphaFoldDB" id="A0A2V2MYM8"/>
<evidence type="ECO:0000313" key="2">
    <source>
        <dbReference type="EMBL" id="PWR70516.1"/>
    </source>
</evidence>
<dbReference type="SUPFAM" id="SSF52833">
    <property type="entry name" value="Thioredoxin-like"/>
    <property type="match status" value="1"/>
</dbReference>
<evidence type="ECO:0000313" key="3">
    <source>
        <dbReference type="Proteomes" id="UP000245657"/>
    </source>
</evidence>
<feature type="transmembrane region" description="Helical" evidence="1">
    <location>
        <begin position="335"/>
        <end position="361"/>
    </location>
</feature>
<evidence type="ECO:0008006" key="4">
    <source>
        <dbReference type="Google" id="ProtNLM"/>
    </source>
</evidence>
<feature type="transmembrane region" description="Helical" evidence="1">
    <location>
        <begin position="377"/>
        <end position="396"/>
    </location>
</feature>
<keyword evidence="3" id="KW-1185">Reference proteome</keyword>
<organism evidence="2 3">
    <name type="scientific">Methanospirillum lacunae</name>
    <dbReference type="NCBI Taxonomy" id="668570"/>
    <lineage>
        <taxon>Archaea</taxon>
        <taxon>Methanobacteriati</taxon>
        <taxon>Methanobacteriota</taxon>
        <taxon>Stenosarchaea group</taxon>
        <taxon>Methanomicrobia</taxon>
        <taxon>Methanomicrobiales</taxon>
        <taxon>Methanospirillaceae</taxon>
        <taxon>Methanospirillum</taxon>
    </lineage>
</organism>
<dbReference type="PANTHER" id="PTHR31272:SF9">
    <property type="entry name" value="BLL1027 PROTEIN"/>
    <property type="match status" value="1"/>
</dbReference>
<keyword evidence="1" id="KW-1133">Transmembrane helix</keyword>